<evidence type="ECO:0000313" key="2">
    <source>
        <dbReference type="EMBL" id="SCZ53731.1"/>
    </source>
</evidence>
<keyword evidence="1" id="KW-0732">Signal</keyword>
<protein>
    <submittedName>
        <fullName evidence="2">Amino acid ABC transporter substrate-binding protein, PAAT family</fullName>
    </submittedName>
</protein>
<dbReference type="RefSeq" id="WP_090216241.1">
    <property type="nucleotide sequence ID" value="NZ_CANLDO010000001.1"/>
</dbReference>
<name>A0A1G5PX17_9RHOB</name>
<dbReference type="AlphaFoldDB" id="A0A1G5PX17"/>
<dbReference type="STRING" id="1156985.SAMN04488118_102182"/>
<evidence type="ECO:0000256" key="1">
    <source>
        <dbReference type="SAM" id="SignalP"/>
    </source>
</evidence>
<feature type="signal peptide" evidence="1">
    <location>
        <begin position="1"/>
        <end position="30"/>
    </location>
</feature>
<dbReference type="PROSITE" id="PS51318">
    <property type="entry name" value="TAT"/>
    <property type="match status" value="1"/>
</dbReference>
<dbReference type="InterPro" id="IPR006311">
    <property type="entry name" value="TAT_signal"/>
</dbReference>
<organism evidence="2 3">
    <name type="scientific">Epibacterium ulvae</name>
    <dbReference type="NCBI Taxonomy" id="1156985"/>
    <lineage>
        <taxon>Bacteria</taxon>
        <taxon>Pseudomonadati</taxon>
        <taxon>Pseudomonadota</taxon>
        <taxon>Alphaproteobacteria</taxon>
        <taxon>Rhodobacterales</taxon>
        <taxon>Roseobacteraceae</taxon>
        <taxon>Epibacterium</taxon>
    </lineage>
</organism>
<feature type="chain" id="PRO_5011551288" evidence="1">
    <location>
        <begin position="31"/>
        <end position="249"/>
    </location>
</feature>
<dbReference type="Gene3D" id="3.40.190.10">
    <property type="entry name" value="Periplasmic binding protein-like II"/>
    <property type="match status" value="2"/>
</dbReference>
<gene>
    <name evidence="2" type="ORF">SAMN04488118_102182</name>
</gene>
<dbReference type="Proteomes" id="UP000198767">
    <property type="component" value="Unassembled WGS sequence"/>
</dbReference>
<reference evidence="2 3" key="1">
    <citation type="submission" date="2016-10" db="EMBL/GenBank/DDBJ databases">
        <authorList>
            <person name="de Groot N.N."/>
        </authorList>
    </citation>
    <scope>NUCLEOTIDE SEQUENCE [LARGE SCALE GENOMIC DNA]</scope>
    <source>
        <strain evidence="2 3">U95</strain>
    </source>
</reference>
<evidence type="ECO:0000313" key="3">
    <source>
        <dbReference type="Proteomes" id="UP000198767"/>
    </source>
</evidence>
<proteinExistence type="predicted"/>
<sequence length="249" mass="26916">MTSFSRRTLLQATAAIAASPVLMQAKAAYAAAAYHFVRIEGLAEQAVGEIVLKELYRRADMDITITAMPGRRALQEAASGNKDGETLRVYALGENKPSLIRLETPLSSLQTVAFSKKGADISLSSKEDLANYRNIMVKGVLHTEAITKGINGVQSATDASSMFKMVKVGRADLALTSGFDGLVWVERLGYGNDIEVVNPVLNDQPLYHYVHESKRGVLDVLEPLAASLEASGELNEIRSSAEQAFLSEL</sequence>
<dbReference type="EMBL" id="FMWG01000002">
    <property type="protein sequence ID" value="SCZ53731.1"/>
    <property type="molecule type" value="Genomic_DNA"/>
</dbReference>
<keyword evidence="3" id="KW-1185">Reference proteome</keyword>
<dbReference type="OrthoDB" id="8481290at2"/>
<accession>A0A1G5PX17</accession>
<dbReference type="SUPFAM" id="SSF53850">
    <property type="entry name" value="Periplasmic binding protein-like II"/>
    <property type="match status" value="1"/>
</dbReference>